<evidence type="ECO:0000313" key="12">
    <source>
        <dbReference type="Proteomes" id="UP000077134"/>
    </source>
</evidence>
<dbReference type="PANTHER" id="PTHR43053:SF3">
    <property type="entry name" value="ALPHA-GALACTOSIDASE C-RELATED"/>
    <property type="match status" value="1"/>
</dbReference>
<feature type="binding site" evidence="8">
    <location>
        <position position="514"/>
    </location>
    <ligand>
        <name>substrate</name>
    </ligand>
</feature>
<keyword evidence="4 6" id="KW-0378">Hydrolase</keyword>
<evidence type="ECO:0000256" key="6">
    <source>
        <dbReference type="PIRNR" id="PIRNR005536"/>
    </source>
</evidence>
<feature type="domain" description="Glycosyl hydrolase family 36 C-terminal" evidence="9">
    <location>
        <begin position="636"/>
        <end position="713"/>
    </location>
</feature>
<dbReference type="STRING" id="1763538.LPB68_21145"/>
<name>A0A167FFH1_9BACL</name>
<dbReference type="InterPro" id="IPR017853">
    <property type="entry name" value="GH"/>
</dbReference>
<keyword evidence="12" id="KW-1185">Reference proteome</keyword>
<dbReference type="InterPro" id="IPR038417">
    <property type="entry name" value="Alpga-gal_N_sf"/>
</dbReference>
<dbReference type="RefSeq" id="WP_068655267.1">
    <property type="nucleotide sequence ID" value="NZ_CP017770.1"/>
</dbReference>
<dbReference type="InterPro" id="IPR000111">
    <property type="entry name" value="Glyco_hydro_27/36_CS"/>
</dbReference>
<dbReference type="AlphaFoldDB" id="A0A167FFH1"/>
<proteinExistence type="inferred from homology"/>
<sequence>MTITYQQEHQIFHLQSKDMSYILQLKDGYPLHVYWGKKLRDEGNLDRLHHYPDIATIDRFPQEYPQYGTGDFRNPAYQVRLEDGSRITELVYKSHTITAGKPELTGLPAVYVESDKESQTLEIEMIDKYSGLTVLLSYTIFEEHNAISRSVKFVNASTKSVALERALSASVDFTDNDYEMMYLSGGWSREAQVKKRALDSGLTTIESRRGASSHQFNPFMALARPHADEDQGEVFGFSLVYSGNFVAEAEVDFFFSTRVSIGINPFDFEWLLEPGQSFQTPEAILVYSSEGFGGMSRTYHRLYRTRLCRGIHRDQERPILINNWEATYFNFNAEKIEDIARAGAELGIELFVLDDGWFGKRNDDTTSLGDWVVDQNKLPNGLNDLAKRVNNLGLQFGLWFEPEMVSPDSDLYRKHPDWCIHVEGRRRTEARTQLILDLSRQEVCDYLYESLSEIFSTVPISYVKWDMNRNMTEIGSATSSANRQKETAHRYMLGLYGLLEKIHQQFPHILFESCASGGGRFDPGMLHYMPQTWTSDNTDAIERLKIQYGTSMVYPISTMGAHVSDVPNHNMHRIVSLVTRGDVAMSGNFGYEMDLTKFTDDEKVIAKGQVARYKEIRSLVQQGDMYRLKSPFEGNETSWMFVSENKREALVFYFQVLAEAHGPLKKLRLKGLHPDLDYGIGEEKLVYGGDRLMQSGLPIPPLQGDFASVCFHLKAK</sequence>
<feature type="binding site" evidence="8">
    <location>
        <position position="431"/>
    </location>
    <ligand>
        <name>substrate</name>
    </ligand>
</feature>
<organism evidence="11 12">
    <name type="scientific">Paenibacillus crassostreae</name>
    <dbReference type="NCBI Taxonomy" id="1763538"/>
    <lineage>
        <taxon>Bacteria</taxon>
        <taxon>Bacillati</taxon>
        <taxon>Bacillota</taxon>
        <taxon>Bacilli</taxon>
        <taxon>Bacillales</taxon>
        <taxon>Paenibacillaceae</taxon>
        <taxon>Paenibacillus</taxon>
    </lineage>
</organism>
<dbReference type="InterPro" id="IPR013780">
    <property type="entry name" value="Glyco_hydro_b"/>
</dbReference>
<dbReference type="OrthoDB" id="9758822at2"/>
<protein>
    <recommendedName>
        <fullName evidence="3 6">Alpha-galactosidase</fullName>
        <ecNumber evidence="3 6">3.2.1.22</ecNumber>
    </recommendedName>
</protein>
<dbReference type="GO" id="GO:0004557">
    <property type="term" value="F:alpha-galactosidase activity"/>
    <property type="evidence" value="ECO:0007669"/>
    <property type="project" value="UniProtKB-UniRule"/>
</dbReference>
<feature type="binding site" evidence="8">
    <location>
        <begin position="464"/>
        <end position="468"/>
    </location>
    <ligand>
        <name>substrate</name>
    </ligand>
</feature>
<evidence type="ECO:0000259" key="9">
    <source>
        <dbReference type="Pfam" id="PF16874"/>
    </source>
</evidence>
<dbReference type="Gene3D" id="2.60.40.1180">
    <property type="entry name" value="Golgi alpha-mannosidase II"/>
    <property type="match status" value="1"/>
</dbReference>
<dbReference type="Pfam" id="PF16875">
    <property type="entry name" value="Glyco_hydro_36N"/>
    <property type="match status" value="1"/>
</dbReference>
<evidence type="ECO:0000259" key="10">
    <source>
        <dbReference type="Pfam" id="PF16875"/>
    </source>
</evidence>
<dbReference type="InterPro" id="IPR002252">
    <property type="entry name" value="Glyco_hydro_36"/>
</dbReference>
<dbReference type="Pfam" id="PF16874">
    <property type="entry name" value="Glyco_hydro_36C"/>
    <property type="match status" value="1"/>
</dbReference>
<evidence type="ECO:0000256" key="1">
    <source>
        <dbReference type="ARBA" id="ARBA00001255"/>
    </source>
</evidence>
<evidence type="ECO:0000256" key="7">
    <source>
        <dbReference type="PIRSR" id="PIRSR005536-1"/>
    </source>
</evidence>
<feature type="binding site" evidence="8">
    <location>
        <position position="187"/>
    </location>
    <ligand>
        <name>substrate</name>
    </ligand>
</feature>
<feature type="domain" description="Glycosyl hydrolase family 36 N-terminal" evidence="10">
    <location>
        <begin position="28"/>
        <end position="273"/>
    </location>
</feature>
<dbReference type="CDD" id="cd14791">
    <property type="entry name" value="GH36"/>
    <property type="match status" value="1"/>
</dbReference>
<evidence type="ECO:0000256" key="4">
    <source>
        <dbReference type="ARBA" id="ARBA00022801"/>
    </source>
</evidence>
<dbReference type="InterPro" id="IPR013785">
    <property type="entry name" value="Aldolase_TIM"/>
</dbReference>
<dbReference type="KEGG" id="pcx:LPB68_21145"/>
<dbReference type="PROSITE" id="PS00512">
    <property type="entry name" value="ALPHA_GALACTOSIDASE"/>
    <property type="match status" value="1"/>
</dbReference>
<evidence type="ECO:0000256" key="8">
    <source>
        <dbReference type="PIRSR" id="PIRSR005536-2"/>
    </source>
</evidence>
<dbReference type="PIRSF" id="PIRSF005536">
    <property type="entry name" value="Agal"/>
    <property type="match status" value="1"/>
</dbReference>
<dbReference type="EC" id="3.2.1.22" evidence="3 6"/>
<dbReference type="Gene3D" id="3.20.20.70">
    <property type="entry name" value="Aldolase class I"/>
    <property type="match status" value="1"/>
</dbReference>
<accession>A0A167FFH1</accession>
<feature type="active site" description="Proton donor" evidence="7">
    <location>
        <position position="536"/>
    </location>
</feature>
<evidence type="ECO:0000256" key="3">
    <source>
        <dbReference type="ARBA" id="ARBA00012755"/>
    </source>
</evidence>
<comment type="similarity">
    <text evidence="2">Belongs to the glycosyl hydrolase 36 family.</text>
</comment>
<dbReference type="InterPro" id="IPR050985">
    <property type="entry name" value="Alpha-glycosidase_related"/>
</dbReference>
<feature type="binding site" evidence="8">
    <location>
        <position position="536"/>
    </location>
    <ligand>
        <name>substrate</name>
    </ligand>
</feature>
<evidence type="ECO:0000256" key="5">
    <source>
        <dbReference type="ARBA" id="ARBA00023295"/>
    </source>
</evidence>
<comment type="catalytic activity">
    <reaction evidence="1 6">
        <text>Hydrolysis of terminal, non-reducing alpha-D-galactose residues in alpha-D-galactosides, including galactose oligosaccharides, galactomannans and galactolipids.</text>
        <dbReference type="EC" id="3.2.1.22"/>
    </reaction>
</comment>
<dbReference type="GO" id="GO:0016052">
    <property type="term" value="P:carbohydrate catabolic process"/>
    <property type="evidence" value="ECO:0007669"/>
    <property type="project" value="InterPro"/>
</dbReference>
<dbReference type="InterPro" id="IPR031705">
    <property type="entry name" value="Glyco_hydro_36_C"/>
</dbReference>
<dbReference type="EMBL" id="LSFN01000005">
    <property type="protein sequence ID" value="OAB76503.1"/>
    <property type="molecule type" value="Genomic_DNA"/>
</dbReference>
<dbReference type="Gene3D" id="2.70.98.60">
    <property type="entry name" value="alpha-galactosidase from lactobacil brevis"/>
    <property type="match status" value="1"/>
</dbReference>
<dbReference type="SUPFAM" id="SSF51445">
    <property type="entry name" value="(Trans)glycosidases"/>
    <property type="match status" value="1"/>
</dbReference>
<keyword evidence="5 6" id="KW-0326">Glycosidase</keyword>
<evidence type="ECO:0000256" key="2">
    <source>
        <dbReference type="ARBA" id="ARBA00006202"/>
    </source>
</evidence>
<dbReference type="PANTHER" id="PTHR43053">
    <property type="entry name" value="GLYCOSIDASE FAMILY 31"/>
    <property type="match status" value="1"/>
</dbReference>
<gene>
    <name evidence="11" type="ORF">PNBC_03595</name>
</gene>
<feature type="binding site" evidence="8">
    <location>
        <begin position="354"/>
        <end position="355"/>
    </location>
    <ligand>
        <name>substrate</name>
    </ligand>
</feature>
<dbReference type="Proteomes" id="UP000077134">
    <property type="component" value="Unassembled WGS sequence"/>
</dbReference>
<dbReference type="PRINTS" id="PR00743">
    <property type="entry name" value="GLHYDRLASE36"/>
</dbReference>
<evidence type="ECO:0000313" key="11">
    <source>
        <dbReference type="EMBL" id="OAB76503.1"/>
    </source>
</evidence>
<dbReference type="FunFam" id="3.20.20.70:FF:000118">
    <property type="entry name" value="Alpha-galactosidase"/>
    <property type="match status" value="1"/>
</dbReference>
<dbReference type="Pfam" id="PF02065">
    <property type="entry name" value="Melibiase"/>
    <property type="match status" value="1"/>
</dbReference>
<feature type="active site" description="Nucleophile" evidence="7">
    <location>
        <position position="466"/>
    </location>
</feature>
<comment type="caution">
    <text evidence="11">The sequence shown here is derived from an EMBL/GenBank/DDBJ whole genome shotgun (WGS) entry which is preliminary data.</text>
</comment>
<reference evidence="11 12" key="1">
    <citation type="submission" date="2016-02" db="EMBL/GenBank/DDBJ databases">
        <title>Paenibacillus sp. LPB0068, isolated from Crassostrea gigas.</title>
        <authorList>
            <person name="Shin S.-K."/>
            <person name="Yi H."/>
        </authorList>
    </citation>
    <scope>NUCLEOTIDE SEQUENCE [LARGE SCALE GENOMIC DNA]</scope>
    <source>
        <strain evidence="11 12">LPB0068</strain>
    </source>
</reference>
<dbReference type="InterPro" id="IPR031704">
    <property type="entry name" value="Glyco_hydro_36_N"/>
</dbReference>